<dbReference type="EMBL" id="SLZV01000007">
    <property type="protein sequence ID" value="TCS68656.1"/>
    <property type="molecule type" value="Genomic_DNA"/>
</dbReference>
<dbReference type="RefSeq" id="WP_008976482.1">
    <property type="nucleotide sequence ID" value="NZ_AP031411.1"/>
</dbReference>
<accession>A0A4R3JSW0</accession>
<name>A0A4R3JSW0_9FIRM</name>
<feature type="compositionally biased region" description="Gly residues" evidence="2">
    <location>
        <begin position="408"/>
        <end position="452"/>
    </location>
</feature>
<evidence type="ECO:0000313" key="4">
    <source>
        <dbReference type="EMBL" id="GBU05119.1"/>
    </source>
</evidence>
<reference evidence="5 6" key="2">
    <citation type="submission" date="2019-03" db="EMBL/GenBank/DDBJ databases">
        <title>Genomic Encyclopedia of Type Strains, Phase IV (KMG-IV): sequencing the most valuable type-strain genomes for metagenomic binning, comparative biology and taxonomic classification.</title>
        <authorList>
            <person name="Goeker M."/>
        </authorList>
    </citation>
    <scope>NUCLEOTIDE SEQUENCE [LARGE SCALE GENOMIC DNA]</scope>
    <source>
        <strain evidence="5 6">DSM 103426</strain>
    </source>
</reference>
<protein>
    <submittedName>
        <fullName evidence="5">LytR family transcriptional attenuator</fullName>
    </submittedName>
</protein>
<comment type="similarity">
    <text evidence="1">Belongs to the LytR/CpsA/Psr (LCP) family.</text>
</comment>
<comment type="caution">
    <text evidence="5">The sequence shown here is derived from an EMBL/GenBank/DDBJ whole genome shotgun (WGS) entry which is preliminary data.</text>
</comment>
<keyword evidence="7" id="KW-1185">Reference proteome</keyword>
<dbReference type="AlphaFoldDB" id="A0A4R3JSW0"/>
<feature type="region of interest" description="Disordered" evidence="2">
    <location>
        <begin position="375"/>
        <end position="460"/>
    </location>
</feature>
<dbReference type="PANTHER" id="PTHR33392">
    <property type="entry name" value="POLYISOPRENYL-TEICHOIC ACID--PEPTIDOGLYCAN TEICHOIC ACID TRANSFERASE TAGU"/>
    <property type="match status" value="1"/>
</dbReference>
<dbReference type="NCBIfam" id="TIGR00350">
    <property type="entry name" value="lytR_cpsA_psr"/>
    <property type="match status" value="1"/>
</dbReference>
<organism evidence="5 6">
    <name type="scientific">Faecalimonas umbilicata</name>
    <dbReference type="NCBI Taxonomy" id="1912855"/>
    <lineage>
        <taxon>Bacteria</taxon>
        <taxon>Bacillati</taxon>
        <taxon>Bacillota</taxon>
        <taxon>Clostridia</taxon>
        <taxon>Lachnospirales</taxon>
        <taxon>Lachnospiraceae</taxon>
        <taxon>Faecalimonas</taxon>
    </lineage>
</organism>
<evidence type="ECO:0000256" key="1">
    <source>
        <dbReference type="ARBA" id="ARBA00006068"/>
    </source>
</evidence>
<proteinExistence type="inferred from homology"/>
<reference evidence="4 7" key="1">
    <citation type="journal article" date="2018" name="Int. J. Syst. Evol. Microbiol.">
        <title>Draft Genome Sequence of Faecalimonas umbilicata JCM 30896T, an Acetate-Producing Bacterium Isolated from Human Feces.</title>
        <authorList>
            <person name="Sakamoto M."/>
            <person name="Ikeyama N."/>
            <person name="Yuki M."/>
            <person name="Ohkuma M."/>
        </authorList>
    </citation>
    <scope>NUCLEOTIDE SEQUENCE [LARGE SCALE GENOMIC DNA]</scope>
    <source>
        <strain evidence="4 7">EGH7</strain>
    </source>
</reference>
<evidence type="ECO:0000256" key="2">
    <source>
        <dbReference type="SAM" id="MobiDB-lite"/>
    </source>
</evidence>
<dbReference type="InterPro" id="IPR004474">
    <property type="entry name" value="LytR_CpsA_psr"/>
</dbReference>
<dbReference type="Pfam" id="PF03816">
    <property type="entry name" value="LytR_cpsA_psr"/>
    <property type="match status" value="1"/>
</dbReference>
<dbReference type="InterPro" id="IPR050922">
    <property type="entry name" value="LytR/CpsA/Psr_CW_biosynth"/>
</dbReference>
<gene>
    <name evidence="5" type="ORF">EDD74_10747</name>
    <name evidence="4" type="ORF">FAEUMB_16600</name>
</gene>
<evidence type="ECO:0000313" key="6">
    <source>
        <dbReference type="Proteomes" id="UP000294613"/>
    </source>
</evidence>
<dbReference type="PANTHER" id="PTHR33392:SF6">
    <property type="entry name" value="POLYISOPRENYL-TEICHOIC ACID--PEPTIDOGLYCAN TEICHOIC ACID TRANSFERASE TAGU"/>
    <property type="match status" value="1"/>
</dbReference>
<evidence type="ECO:0000259" key="3">
    <source>
        <dbReference type="Pfam" id="PF03816"/>
    </source>
</evidence>
<dbReference type="Gene3D" id="3.40.630.190">
    <property type="entry name" value="LCP protein"/>
    <property type="match status" value="1"/>
</dbReference>
<evidence type="ECO:0000313" key="7">
    <source>
        <dbReference type="Proteomes" id="UP000702954"/>
    </source>
</evidence>
<dbReference type="Proteomes" id="UP000702954">
    <property type="component" value="Unassembled WGS sequence"/>
</dbReference>
<evidence type="ECO:0000313" key="5">
    <source>
        <dbReference type="EMBL" id="TCS68656.1"/>
    </source>
</evidence>
<dbReference type="EMBL" id="BHEO01000008">
    <property type="protein sequence ID" value="GBU05119.1"/>
    <property type="molecule type" value="Genomic_DNA"/>
</dbReference>
<feature type="domain" description="Cell envelope-related transcriptional attenuator" evidence="3">
    <location>
        <begin position="96"/>
        <end position="255"/>
    </location>
</feature>
<sequence length="460" mass="49635">MTQRQSRRRRARRRRKHGFSTWSLGKKILLVFVIALLLMITVGVVYAADKLGKLEQTKLDTKKLSISDEIDLGDGYTNLALFGLDSRDGELGEGVRSDSIIIASLNNKTKEIKMVSLYRDTLLELEDGSLNKANSAYAFGGPEEAVAMINKNLDLNIEDYIAVNFNALVDVIDALGGMDVTLSDAEVVHMNNYCVETSEVTGKSYTKIEPEVAGTYHLNGVQATSYARIRYTAGGDFERTERQRFVLEQIAESAKKVSFSSLNSIMDKVFPQVATSMELGEMLKYAKIGTSLKIGATKGFPEANTSDTLSGVGSVVIPDSLIQSVRELHEFLFPDLEYEVSSTVTAIDEKIRNKSLDRSDGSDFVEDEVNFYSEPQYYEYGSPEQDVWTGGETQTPDYGTGDSSGSIEGSGTGESGLPGGDGTISPDGGGSDLGGGDVGDSMGGGETGGVDTGTGQEMTQ</sequence>
<dbReference type="GeneID" id="97506310"/>
<dbReference type="Proteomes" id="UP000294613">
    <property type="component" value="Unassembled WGS sequence"/>
</dbReference>